<dbReference type="Proteomes" id="UP000251205">
    <property type="component" value="Unassembled WGS sequence"/>
</dbReference>
<comment type="caution">
    <text evidence="2">The sequence shown here is derived from an EMBL/GenBank/DDBJ whole genome shotgun (WGS) entry which is preliminary data.</text>
</comment>
<dbReference type="PANTHER" id="PTHR36448">
    <property type="entry name" value="BLR7373 PROTEIN"/>
    <property type="match status" value="1"/>
</dbReference>
<dbReference type="RefSeq" id="WP_112345769.1">
    <property type="nucleotide sequence ID" value="NZ_QMKK01000061.1"/>
</dbReference>
<dbReference type="OrthoDB" id="9791759at2"/>
<feature type="domain" description="Cupin type-2" evidence="1">
    <location>
        <begin position="58"/>
        <end position="104"/>
    </location>
</feature>
<dbReference type="Gene3D" id="2.60.120.10">
    <property type="entry name" value="Jelly Rolls"/>
    <property type="match status" value="1"/>
</dbReference>
<dbReference type="PANTHER" id="PTHR36448:SF2">
    <property type="entry name" value="CUPIN TYPE-1 DOMAIN-CONTAINING PROTEIN"/>
    <property type="match status" value="1"/>
</dbReference>
<dbReference type="InterPro" id="IPR013096">
    <property type="entry name" value="Cupin_2"/>
</dbReference>
<name>A0A329Y253_RHITR</name>
<accession>A0A329Y253</accession>
<dbReference type="AlphaFoldDB" id="A0A329Y253"/>
<proteinExistence type="predicted"/>
<organism evidence="2 3">
    <name type="scientific">Rhizobium tropici</name>
    <dbReference type="NCBI Taxonomy" id="398"/>
    <lineage>
        <taxon>Bacteria</taxon>
        <taxon>Pseudomonadati</taxon>
        <taxon>Pseudomonadota</taxon>
        <taxon>Alphaproteobacteria</taxon>
        <taxon>Hyphomicrobiales</taxon>
        <taxon>Rhizobiaceae</taxon>
        <taxon>Rhizobium/Agrobacterium group</taxon>
        <taxon>Rhizobium</taxon>
    </lineage>
</organism>
<dbReference type="CDD" id="cd02219">
    <property type="entry name" value="cupin_YjlB-like"/>
    <property type="match status" value="1"/>
</dbReference>
<gene>
    <name evidence="2" type="ORF">DQ393_32430</name>
</gene>
<dbReference type="InterPro" id="IPR014710">
    <property type="entry name" value="RmlC-like_jellyroll"/>
</dbReference>
<dbReference type="EMBL" id="QMKK01000061">
    <property type="protein sequence ID" value="RAX37503.1"/>
    <property type="molecule type" value="Genomic_DNA"/>
</dbReference>
<dbReference type="PIRSF" id="PIRSF019307">
    <property type="entry name" value="UCP019307"/>
    <property type="match status" value="1"/>
</dbReference>
<sequence>MEQAIRLEPREWVPNNQRFPVIVYRGALAGRNRAEGFEQLFRANGWGGLWRNGVYDFHHYHSTAHEILGIAEGQARLMIGGPGGKDIEVKAGDALLLPAGTGHCRLEASGDFLVIGGYPPDQEADLCREIPSAEQKARIEKLGVPATDPLKGKAGGLRSLWSDSTDIR</sequence>
<dbReference type="InterPro" id="IPR011051">
    <property type="entry name" value="RmlC_Cupin_sf"/>
</dbReference>
<dbReference type="InterPro" id="IPR014500">
    <property type="entry name" value="UCP019307_cupin"/>
</dbReference>
<dbReference type="SUPFAM" id="SSF51182">
    <property type="entry name" value="RmlC-like cupins"/>
    <property type="match status" value="1"/>
</dbReference>
<reference evidence="2 3" key="1">
    <citation type="submission" date="2018-06" db="EMBL/GenBank/DDBJ databases">
        <title>Whole Genome Sequence of an efficient microsymbiont, Rhizobium tropici.</title>
        <authorList>
            <person name="Srinivasan R."/>
            <person name="Singh H.V."/>
            <person name="Srivastava R."/>
            <person name="Kumari B."/>
            <person name="Radhakrishna A."/>
        </authorList>
    </citation>
    <scope>NUCLEOTIDE SEQUENCE [LARGE SCALE GENOMIC DNA]</scope>
    <source>
        <strain evidence="2 3">IGFRI Rhizo-19</strain>
    </source>
</reference>
<evidence type="ECO:0000313" key="3">
    <source>
        <dbReference type="Proteomes" id="UP000251205"/>
    </source>
</evidence>
<evidence type="ECO:0000313" key="2">
    <source>
        <dbReference type="EMBL" id="RAX37503.1"/>
    </source>
</evidence>
<evidence type="ECO:0000259" key="1">
    <source>
        <dbReference type="Pfam" id="PF07883"/>
    </source>
</evidence>
<dbReference type="InterPro" id="IPR047121">
    <property type="entry name" value="YjiB-like"/>
</dbReference>
<protein>
    <submittedName>
        <fullName evidence="2">Cupin</fullName>
    </submittedName>
</protein>
<dbReference type="Pfam" id="PF07883">
    <property type="entry name" value="Cupin_2"/>
    <property type="match status" value="1"/>
</dbReference>